<protein>
    <recommendedName>
        <fullName evidence="3">Nitroreductase domain-containing protein</fullName>
    </recommendedName>
</protein>
<gene>
    <name evidence="4" type="ORF">LCGC14_1194570</name>
</gene>
<evidence type="ECO:0000256" key="2">
    <source>
        <dbReference type="ARBA" id="ARBA00023002"/>
    </source>
</evidence>
<evidence type="ECO:0000313" key="4">
    <source>
        <dbReference type="EMBL" id="KKM94808.1"/>
    </source>
</evidence>
<dbReference type="Gene3D" id="3.40.109.10">
    <property type="entry name" value="NADH Oxidase"/>
    <property type="match status" value="1"/>
</dbReference>
<proteinExistence type="inferred from homology"/>
<comment type="similarity">
    <text evidence="1">Belongs to the nitroreductase family.</text>
</comment>
<evidence type="ECO:0000259" key="3">
    <source>
        <dbReference type="Pfam" id="PF00881"/>
    </source>
</evidence>
<dbReference type="SUPFAM" id="SSF55469">
    <property type="entry name" value="FMN-dependent nitroreductase-like"/>
    <property type="match status" value="1"/>
</dbReference>
<dbReference type="InterPro" id="IPR029479">
    <property type="entry name" value="Nitroreductase"/>
</dbReference>
<sequence length="177" mass="19845">MSADDLLTIIKSRRSIRRFLNTPIPEETINLILEAGRWAPSAENSQPWEFFVIKNMEILKQISRTGLGGNILRRAPMAIEVVTNTKPSYVEIEFYKETIEGVSEIASISHTPYQECGLSIMNMLLMIHSLCIGGCCVGSIDRDFAKSLLGLKKDEYLAILIAIGYVKKQTINPTPRN</sequence>
<accession>A0A0F9LN62</accession>
<dbReference type="InterPro" id="IPR000415">
    <property type="entry name" value="Nitroreductase-like"/>
</dbReference>
<reference evidence="4" key="1">
    <citation type="journal article" date="2015" name="Nature">
        <title>Complex archaea that bridge the gap between prokaryotes and eukaryotes.</title>
        <authorList>
            <person name="Spang A."/>
            <person name="Saw J.H."/>
            <person name="Jorgensen S.L."/>
            <person name="Zaremba-Niedzwiedzka K."/>
            <person name="Martijn J."/>
            <person name="Lind A.E."/>
            <person name="van Eijk R."/>
            <person name="Schleper C."/>
            <person name="Guy L."/>
            <person name="Ettema T.J."/>
        </authorList>
    </citation>
    <scope>NUCLEOTIDE SEQUENCE</scope>
</reference>
<comment type="caution">
    <text evidence="4">The sequence shown here is derived from an EMBL/GenBank/DDBJ whole genome shotgun (WGS) entry which is preliminary data.</text>
</comment>
<dbReference type="AlphaFoldDB" id="A0A0F9LN62"/>
<evidence type="ECO:0000256" key="1">
    <source>
        <dbReference type="ARBA" id="ARBA00007118"/>
    </source>
</evidence>
<dbReference type="Pfam" id="PF00881">
    <property type="entry name" value="Nitroreductase"/>
    <property type="match status" value="1"/>
</dbReference>
<organism evidence="4">
    <name type="scientific">marine sediment metagenome</name>
    <dbReference type="NCBI Taxonomy" id="412755"/>
    <lineage>
        <taxon>unclassified sequences</taxon>
        <taxon>metagenomes</taxon>
        <taxon>ecological metagenomes</taxon>
    </lineage>
</organism>
<name>A0A0F9LN62_9ZZZZ</name>
<dbReference type="GO" id="GO:0016491">
    <property type="term" value="F:oxidoreductase activity"/>
    <property type="evidence" value="ECO:0007669"/>
    <property type="project" value="UniProtKB-KW"/>
</dbReference>
<keyword evidence="2" id="KW-0560">Oxidoreductase</keyword>
<dbReference type="PANTHER" id="PTHR43673:SF10">
    <property type="entry name" value="NADH DEHYDROGENASE_NAD(P)H NITROREDUCTASE XCC3605-RELATED"/>
    <property type="match status" value="1"/>
</dbReference>
<dbReference type="PANTHER" id="PTHR43673">
    <property type="entry name" value="NAD(P)H NITROREDUCTASE YDGI-RELATED"/>
    <property type="match status" value="1"/>
</dbReference>
<dbReference type="CDD" id="cd02062">
    <property type="entry name" value="Nitro_FMN_reductase"/>
    <property type="match status" value="1"/>
</dbReference>
<feature type="domain" description="Nitroreductase" evidence="3">
    <location>
        <begin position="10"/>
        <end position="165"/>
    </location>
</feature>
<dbReference type="EMBL" id="LAZR01006091">
    <property type="protein sequence ID" value="KKM94808.1"/>
    <property type="molecule type" value="Genomic_DNA"/>
</dbReference>